<dbReference type="Pfam" id="PF13577">
    <property type="entry name" value="SnoaL_4"/>
    <property type="match status" value="1"/>
</dbReference>
<gene>
    <name evidence="2" type="ORF">I2488_01095</name>
</gene>
<comment type="caution">
    <text evidence="2">The sequence shown here is derived from an EMBL/GenBank/DDBJ whole genome shotgun (WGS) entry which is preliminary data.</text>
</comment>
<dbReference type="InterPro" id="IPR037401">
    <property type="entry name" value="SnoaL-like"/>
</dbReference>
<reference evidence="2 3" key="1">
    <citation type="submission" date="2020-11" db="EMBL/GenBank/DDBJ databases">
        <title>The genome sequence of Novosphingobium sp. 1Y9A.</title>
        <authorList>
            <person name="Liu Y."/>
        </authorList>
    </citation>
    <scope>NUCLEOTIDE SEQUENCE [LARGE SCALE GENOMIC DNA]</scope>
    <source>
        <strain evidence="2 3">1Y9A</strain>
    </source>
</reference>
<protein>
    <submittedName>
        <fullName evidence="2">Nuclear transport factor 2 family protein</fullName>
    </submittedName>
</protein>
<accession>A0ABS0HCE2</accession>
<evidence type="ECO:0000313" key="2">
    <source>
        <dbReference type="EMBL" id="MBF9149589.1"/>
    </source>
</evidence>
<organism evidence="2 3">
    <name type="scientific">Novosphingobium jiangmenense</name>
    <dbReference type="NCBI Taxonomy" id="2791981"/>
    <lineage>
        <taxon>Bacteria</taxon>
        <taxon>Pseudomonadati</taxon>
        <taxon>Pseudomonadota</taxon>
        <taxon>Alphaproteobacteria</taxon>
        <taxon>Sphingomonadales</taxon>
        <taxon>Sphingomonadaceae</taxon>
        <taxon>Novosphingobium</taxon>
    </lineage>
</organism>
<dbReference type="Proteomes" id="UP000600799">
    <property type="component" value="Unassembled WGS sequence"/>
</dbReference>
<dbReference type="Gene3D" id="3.10.450.50">
    <property type="match status" value="1"/>
</dbReference>
<dbReference type="EMBL" id="JADQDC010000001">
    <property type="protein sequence ID" value="MBF9149589.1"/>
    <property type="molecule type" value="Genomic_DNA"/>
</dbReference>
<evidence type="ECO:0000259" key="1">
    <source>
        <dbReference type="Pfam" id="PF13577"/>
    </source>
</evidence>
<sequence length="188" mass="21175">MHGRTILDELANLQRRVALLEAEAAVRRLLARYLFLCDVPLPEPGMDADQRAEAIGRLFADDGVWQGVGGAHGAQFGEHRGPAKIAAHMRRFFAAATPRQIFNTHYLTSEQIYDLREDHAEGTWVQFQPWVHDDGSALIRSSRLRVTFRRTDGGWKIARYRTENLFIGALPDGWAHTLIGNSVLMAVE</sequence>
<dbReference type="InterPro" id="IPR032710">
    <property type="entry name" value="NTF2-like_dom_sf"/>
</dbReference>
<proteinExistence type="predicted"/>
<evidence type="ECO:0000313" key="3">
    <source>
        <dbReference type="Proteomes" id="UP000600799"/>
    </source>
</evidence>
<feature type="domain" description="SnoaL-like" evidence="1">
    <location>
        <begin position="20"/>
        <end position="161"/>
    </location>
</feature>
<name>A0ABS0HCE2_9SPHN</name>
<dbReference type="SUPFAM" id="SSF54427">
    <property type="entry name" value="NTF2-like"/>
    <property type="match status" value="1"/>
</dbReference>
<keyword evidence="3" id="KW-1185">Reference proteome</keyword>